<dbReference type="GO" id="GO:0005789">
    <property type="term" value="C:endoplasmic reticulum membrane"/>
    <property type="evidence" value="ECO:0007669"/>
    <property type="project" value="InterPro"/>
</dbReference>
<sequence length="137" mass="14779">MLSFFASIAMVSSYSSSTLKEPRICDPSAAAARVSGTVAVAACAAMAFFYVAILYAPTLILRLPPPTSLDSFMIRRFACAAVSSAASVLACVLLLGVSRFTAKIDRWRSIEGERRRGRRRGGRNLFRRALLFPGSPA</sequence>
<dbReference type="PANTHER" id="PTHR13046:SF0">
    <property type="entry name" value="CAAX PRENYL PROTEASE 2"/>
    <property type="match status" value="1"/>
</dbReference>
<keyword evidence="1" id="KW-0472">Membrane</keyword>
<evidence type="ECO:0000313" key="2">
    <source>
        <dbReference type="EMBL" id="RRT42579.1"/>
    </source>
</evidence>
<dbReference type="PANTHER" id="PTHR13046">
    <property type="entry name" value="PROTEASE U48 CAAX PRENYL PROTEASE RCE1"/>
    <property type="match status" value="1"/>
</dbReference>
<dbReference type="GO" id="GO:0004222">
    <property type="term" value="F:metalloendopeptidase activity"/>
    <property type="evidence" value="ECO:0007669"/>
    <property type="project" value="InterPro"/>
</dbReference>
<dbReference type="EMBL" id="AMZH03017737">
    <property type="protein sequence ID" value="RRT42579.1"/>
    <property type="molecule type" value="Genomic_DNA"/>
</dbReference>
<comment type="caution">
    <text evidence="2">The sequence shown here is derived from an EMBL/GenBank/DDBJ whole genome shotgun (WGS) entry which is preliminary data.</text>
</comment>
<feature type="transmembrane region" description="Helical" evidence="1">
    <location>
        <begin position="36"/>
        <end position="56"/>
    </location>
</feature>
<evidence type="ECO:0000256" key="1">
    <source>
        <dbReference type="SAM" id="Phobius"/>
    </source>
</evidence>
<dbReference type="AlphaFoldDB" id="A0A426XSX3"/>
<proteinExistence type="predicted"/>
<evidence type="ECO:0000313" key="3">
    <source>
        <dbReference type="Proteomes" id="UP000287651"/>
    </source>
</evidence>
<protein>
    <submittedName>
        <fullName evidence="2">Uncharacterized protein</fullName>
    </submittedName>
</protein>
<dbReference type="GO" id="GO:0071586">
    <property type="term" value="P:CAAX-box protein processing"/>
    <property type="evidence" value="ECO:0007669"/>
    <property type="project" value="InterPro"/>
</dbReference>
<feature type="transmembrane region" description="Helical" evidence="1">
    <location>
        <begin position="77"/>
        <end position="97"/>
    </location>
</feature>
<accession>A0A426XSX3</accession>
<keyword evidence="1" id="KW-0812">Transmembrane</keyword>
<name>A0A426XSX3_ENSVE</name>
<gene>
    <name evidence="2" type="ORF">B296_00057025</name>
</gene>
<organism evidence="2 3">
    <name type="scientific">Ensete ventricosum</name>
    <name type="common">Abyssinian banana</name>
    <name type="synonym">Musa ensete</name>
    <dbReference type="NCBI Taxonomy" id="4639"/>
    <lineage>
        <taxon>Eukaryota</taxon>
        <taxon>Viridiplantae</taxon>
        <taxon>Streptophyta</taxon>
        <taxon>Embryophyta</taxon>
        <taxon>Tracheophyta</taxon>
        <taxon>Spermatophyta</taxon>
        <taxon>Magnoliopsida</taxon>
        <taxon>Liliopsida</taxon>
        <taxon>Zingiberales</taxon>
        <taxon>Musaceae</taxon>
        <taxon>Ensete</taxon>
    </lineage>
</organism>
<keyword evidence="1" id="KW-1133">Transmembrane helix</keyword>
<dbReference type="Proteomes" id="UP000287651">
    <property type="component" value="Unassembled WGS sequence"/>
</dbReference>
<reference evidence="2 3" key="1">
    <citation type="journal article" date="2014" name="Agronomy (Basel)">
        <title>A Draft Genome Sequence for Ensete ventricosum, the Drought-Tolerant Tree Against Hunger.</title>
        <authorList>
            <person name="Harrison J."/>
            <person name="Moore K.A."/>
            <person name="Paszkiewicz K."/>
            <person name="Jones T."/>
            <person name="Grant M."/>
            <person name="Ambacheew D."/>
            <person name="Muzemil S."/>
            <person name="Studholme D.J."/>
        </authorList>
    </citation>
    <scope>NUCLEOTIDE SEQUENCE [LARGE SCALE GENOMIC DNA]</scope>
</reference>
<dbReference type="InterPro" id="IPR039731">
    <property type="entry name" value="Rce1"/>
</dbReference>